<comment type="caution">
    <text evidence="3">The sequence shown here is derived from an EMBL/GenBank/DDBJ whole genome shotgun (WGS) entry which is preliminary data.</text>
</comment>
<gene>
    <name evidence="3" type="ORF">S06H3_55185</name>
</gene>
<dbReference type="EMBL" id="BARV01035355">
    <property type="protein sequence ID" value="GAI56405.1"/>
    <property type="molecule type" value="Genomic_DNA"/>
</dbReference>
<dbReference type="GO" id="GO:0016491">
    <property type="term" value="F:oxidoreductase activity"/>
    <property type="evidence" value="ECO:0007669"/>
    <property type="project" value="UniProtKB-KW"/>
</dbReference>
<dbReference type="PANTHER" id="PTHR32154">
    <property type="entry name" value="PYRUVATE-FLAVODOXIN OXIDOREDUCTASE-RELATED"/>
    <property type="match status" value="1"/>
</dbReference>
<dbReference type="GO" id="GO:0006979">
    <property type="term" value="P:response to oxidative stress"/>
    <property type="evidence" value="ECO:0007669"/>
    <property type="project" value="TreeGrafter"/>
</dbReference>
<sequence length="90" mass="9569">MGGYPIVPALEIYERFLERAKEVGATFIQMEDEISALAAVLGASWTGKKSMTVTSGPGMSLMMEHLGLGVMLETPCVIVNIQRAGPSIGI</sequence>
<feature type="non-terminal residue" evidence="3">
    <location>
        <position position="90"/>
    </location>
</feature>
<dbReference type="InterPro" id="IPR029061">
    <property type="entry name" value="THDP-binding"/>
</dbReference>
<dbReference type="InterPro" id="IPR002880">
    <property type="entry name" value="Pyrv_Fd/Flavodoxin_OxRdtase_N"/>
</dbReference>
<dbReference type="InterPro" id="IPR050722">
    <property type="entry name" value="Pyruvate:ferred/Flavod_OxRd"/>
</dbReference>
<dbReference type="SUPFAM" id="SSF52518">
    <property type="entry name" value="Thiamin diphosphate-binding fold (THDP-binding)"/>
    <property type="match status" value="1"/>
</dbReference>
<dbReference type="AlphaFoldDB" id="X1QZX7"/>
<organism evidence="3">
    <name type="scientific">marine sediment metagenome</name>
    <dbReference type="NCBI Taxonomy" id="412755"/>
    <lineage>
        <taxon>unclassified sequences</taxon>
        <taxon>metagenomes</taxon>
        <taxon>ecological metagenomes</taxon>
    </lineage>
</organism>
<reference evidence="3" key="1">
    <citation type="journal article" date="2014" name="Front. Microbiol.">
        <title>High frequency of phylogenetically diverse reductive dehalogenase-homologous genes in deep subseafloor sedimentary metagenomes.</title>
        <authorList>
            <person name="Kawai M."/>
            <person name="Futagami T."/>
            <person name="Toyoda A."/>
            <person name="Takaki Y."/>
            <person name="Nishi S."/>
            <person name="Hori S."/>
            <person name="Arai W."/>
            <person name="Tsubouchi T."/>
            <person name="Morono Y."/>
            <person name="Uchiyama I."/>
            <person name="Ito T."/>
            <person name="Fujiyama A."/>
            <person name="Inagaki F."/>
            <person name="Takami H."/>
        </authorList>
    </citation>
    <scope>NUCLEOTIDE SEQUENCE</scope>
    <source>
        <strain evidence="3">Expedition CK06-06</strain>
    </source>
</reference>
<accession>X1QZX7</accession>
<evidence type="ECO:0000256" key="1">
    <source>
        <dbReference type="ARBA" id="ARBA00023002"/>
    </source>
</evidence>
<name>X1QZX7_9ZZZZ</name>
<dbReference type="Pfam" id="PF01855">
    <property type="entry name" value="POR_N"/>
    <property type="match status" value="1"/>
</dbReference>
<protein>
    <recommendedName>
        <fullName evidence="2">Pyruvate flavodoxin/ferredoxin oxidoreductase pyrimidine binding domain-containing protein</fullName>
    </recommendedName>
</protein>
<dbReference type="PANTHER" id="PTHR32154:SF14">
    <property type="entry name" value="2-OXOGLUTARATE SYNTHASE SUBUNIT KORA"/>
    <property type="match status" value="1"/>
</dbReference>
<feature type="domain" description="Pyruvate flavodoxin/ferredoxin oxidoreductase pyrimidine binding" evidence="2">
    <location>
        <begin position="2"/>
        <end position="89"/>
    </location>
</feature>
<proteinExistence type="predicted"/>
<keyword evidence="1" id="KW-0560">Oxidoreductase</keyword>
<dbReference type="Gene3D" id="3.40.50.970">
    <property type="match status" value="1"/>
</dbReference>
<dbReference type="CDD" id="cd07034">
    <property type="entry name" value="TPP_PYR_PFOR_IOR-alpha_like"/>
    <property type="match status" value="1"/>
</dbReference>
<evidence type="ECO:0000313" key="3">
    <source>
        <dbReference type="EMBL" id="GAI56405.1"/>
    </source>
</evidence>
<evidence type="ECO:0000259" key="2">
    <source>
        <dbReference type="Pfam" id="PF01855"/>
    </source>
</evidence>